<accession>A0ABN2MMP2</accession>
<gene>
    <name evidence="1" type="ORF">GCM10009836_04210</name>
</gene>
<name>A0ABN2MMP2_9PSEU</name>
<comment type="caution">
    <text evidence="1">The sequence shown here is derived from an EMBL/GenBank/DDBJ whole genome shotgun (WGS) entry which is preliminary data.</text>
</comment>
<proteinExistence type="predicted"/>
<organism evidence="1 2">
    <name type="scientific">Pseudonocardia ailaonensis</name>
    <dbReference type="NCBI Taxonomy" id="367279"/>
    <lineage>
        <taxon>Bacteria</taxon>
        <taxon>Bacillati</taxon>
        <taxon>Actinomycetota</taxon>
        <taxon>Actinomycetes</taxon>
        <taxon>Pseudonocardiales</taxon>
        <taxon>Pseudonocardiaceae</taxon>
        <taxon>Pseudonocardia</taxon>
    </lineage>
</organism>
<evidence type="ECO:0000313" key="1">
    <source>
        <dbReference type="EMBL" id="GAA1829476.1"/>
    </source>
</evidence>
<dbReference type="EMBL" id="BAAAQK010000001">
    <property type="protein sequence ID" value="GAA1829476.1"/>
    <property type="molecule type" value="Genomic_DNA"/>
</dbReference>
<dbReference type="RefSeq" id="WP_344411779.1">
    <property type="nucleotide sequence ID" value="NZ_BAAAQK010000001.1"/>
</dbReference>
<reference evidence="1 2" key="1">
    <citation type="journal article" date="2019" name="Int. J. Syst. Evol. Microbiol.">
        <title>The Global Catalogue of Microorganisms (GCM) 10K type strain sequencing project: providing services to taxonomists for standard genome sequencing and annotation.</title>
        <authorList>
            <consortium name="The Broad Institute Genomics Platform"/>
            <consortium name="The Broad Institute Genome Sequencing Center for Infectious Disease"/>
            <person name="Wu L."/>
            <person name="Ma J."/>
        </authorList>
    </citation>
    <scope>NUCLEOTIDE SEQUENCE [LARGE SCALE GENOMIC DNA]</scope>
    <source>
        <strain evidence="1 2">JCM 16009</strain>
    </source>
</reference>
<keyword evidence="2" id="KW-1185">Reference proteome</keyword>
<sequence length="53" mass="5564">MSSGSSRLCVPGVSRLLLHVESSGTREGTLANLDRVVSDVLPQVRARLAGGCR</sequence>
<protein>
    <submittedName>
        <fullName evidence="1">Uncharacterized protein</fullName>
    </submittedName>
</protein>
<evidence type="ECO:0000313" key="2">
    <source>
        <dbReference type="Proteomes" id="UP001500449"/>
    </source>
</evidence>
<dbReference type="Proteomes" id="UP001500449">
    <property type="component" value="Unassembled WGS sequence"/>
</dbReference>